<evidence type="ECO:0000313" key="4">
    <source>
        <dbReference type="Proteomes" id="UP001151760"/>
    </source>
</evidence>
<name>A0ABQ5IWD5_9ASTR</name>
<feature type="region of interest" description="Disordered" evidence="1">
    <location>
        <begin position="36"/>
        <end position="63"/>
    </location>
</feature>
<dbReference type="Pfam" id="PF25597">
    <property type="entry name" value="SH3_retrovirus"/>
    <property type="match status" value="1"/>
</dbReference>
<feature type="region of interest" description="Disordered" evidence="1">
    <location>
        <begin position="603"/>
        <end position="646"/>
    </location>
</feature>
<comment type="caution">
    <text evidence="3">The sequence shown here is derived from an EMBL/GenBank/DDBJ whole genome shotgun (WGS) entry which is preliminary data.</text>
</comment>
<evidence type="ECO:0000256" key="1">
    <source>
        <dbReference type="SAM" id="MobiDB-lite"/>
    </source>
</evidence>
<dbReference type="Proteomes" id="UP001151760">
    <property type="component" value="Unassembled WGS sequence"/>
</dbReference>
<organism evidence="3 4">
    <name type="scientific">Tanacetum coccineum</name>
    <dbReference type="NCBI Taxonomy" id="301880"/>
    <lineage>
        <taxon>Eukaryota</taxon>
        <taxon>Viridiplantae</taxon>
        <taxon>Streptophyta</taxon>
        <taxon>Embryophyta</taxon>
        <taxon>Tracheophyta</taxon>
        <taxon>Spermatophyta</taxon>
        <taxon>Magnoliopsida</taxon>
        <taxon>eudicotyledons</taxon>
        <taxon>Gunneridae</taxon>
        <taxon>Pentapetalae</taxon>
        <taxon>asterids</taxon>
        <taxon>campanulids</taxon>
        <taxon>Asterales</taxon>
        <taxon>Asteraceae</taxon>
        <taxon>Asteroideae</taxon>
        <taxon>Anthemideae</taxon>
        <taxon>Anthemidinae</taxon>
        <taxon>Tanacetum</taxon>
    </lineage>
</organism>
<dbReference type="InterPro" id="IPR057670">
    <property type="entry name" value="SH3_retrovirus"/>
</dbReference>
<evidence type="ECO:0000313" key="3">
    <source>
        <dbReference type="EMBL" id="GJU04025.1"/>
    </source>
</evidence>
<accession>A0ABQ5IWD5</accession>
<protein>
    <submittedName>
        <fullName evidence="3">Ribonuclease H-like domain-containing protein</fullName>
    </submittedName>
</protein>
<keyword evidence="4" id="KW-1185">Reference proteome</keyword>
<proteinExistence type="predicted"/>
<feature type="compositionally biased region" description="Basic and acidic residues" evidence="1">
    <location>
        <begin position="605"/>
        <end position="636"/>
    </location>
</feature>
<dbReference type="EMBL" id="BQNB010021209">
    <property type="protein sequence ID" value="GJU04025.1"/>
    <property type="molecule type" value="Genomic_DNA"/>
</dbReference>
<feature type="domain" description="Retroviral polymerase SH3-like" evidence="2">
    <location>
        <begin position="473"/>
        <end position="528"/>
    </location>
</feature>
<gene>
    <name evidence="3" type="ORF">Tco_1114363</name>
</gene>
<sequence length="786" mass="88980">MSFIQLGWVSRVDEMILARERSGFAGKKVWDDIPVVPGECKGPRNQESRPRNQDSSRRTVNVEETSSKAMVAIDGAGFDWSFMAEEEVTTNIAFMAFSDSEVYNDKTCSNTYLKSFEALKTQLDNLRVEFNKSEFNLATYKRGLTYVEEQLVFYKKNVRRLRMKKKAIRLKLTNLKNASKSLDKLIGSQISNNNRKGVGYNAVPPPPAGLFAPLIIYLSYSGLEEFQQLEFEGYRPKASKSVCVDTSNEVKKTLAIPLVEELVVNYNYTTNMTHPNAQRNMVPRAVLMKTGLKPFNTARTVNTAHPKSTVFSAKPMSRFSKSVQSTVKRPYQSKIVLTNKRFTQKVNTAKVNVNTVRRKAVNTARPNSAVVNTIRANQENTVKASAYWVWRPTKLDSASITLKKHNYIDTRCPTNIVMAWSPKETNSLFLCEGNPPTDDQWLKVIIVKPHNKTPYELFRGRTPALNFMRLFGCLVSILNTLDHLGKFDGKSDDGFFVGYSLTSKVFRVYNMRTRRVEENLHIRFMEDKPIVSGNGPKWLFDIDSLTKSMNYVPVIADTISNDFASSEVSIGEGTTSKETNTIQDYIVMPLWKDSLLFDSPSMNVSHDEPVPSCDAEKKDDEGISKESGVHDQEKPESGTLNINTARPSINTASANLRTYSLHINTVSPIVLTTRSNFPQSVSDLFSLRDNVKPEATNADLFGDETKMDMSNLNASYHEEPKRVTKALSDSAWVEAMQEELLQFKLQKVWVLVDLPKRKRAIGTKWIFRNKKDERGIVIRNKARLVA</sequence>
<reference evidence="3" key="1">
    <citation type="journal article" date="2022" name="Int. J. Mol. Sci.">
        <title>Draft Genome of Tanacetum Coccineum: Genomic Comparison of Closely Related Tanacetum-Family Plants.</title>
        <authorList>
            <person name="Yamashiro T."/>
            <person name="Shiraishi A."/>
            <person name="Nakayama K."/>
            <person name="Satake H."/>
        </authorList>
    </citation>
    <scope>NUCLEOTIDE SEQUENCE</scope>
</reference>
<feature type="compositionally biased region" description="Basic and acidic residues" evidence="1">
    <location>
        <begin position="41"/>
        <end position="61"/>
    </location>
</feature>
<evidence type="ECO:0000259" key="2">
    <source>
        <dbReference type="Pfam" id="PF25597"/>
    </source>
</evidence>
<reference evidence="3" key="2">
    <citation type="submission" date="2022-01" db="EMBL/GenBank/DDBJ databases">
        <authorList>
            <person name="Yamashiro T."/>
            <person name="Shiraishi A."/>
            <person name="Satake H."/>
            <person name="Nakayama K."/>
        </authorList>
    </citation>
    <scope>NUCLEOTIDE SEQUENCE</scope>
</reference>